<evidence type="ECO:0000256" key="3">
    <source>
        <dbReference type="ARBA" id="ARBA00022737"/>
    </source>
</evidence>
<comment type="subcellular location">
    <subcellularLocation>
        <location evidence="1">Membrane</location>
        <topology evidence="1">Multi-pass membrane protein</topology>
    </subcellularLocation>
</comment>
<gene>
    <name evidence="10" type="ORF">CITCOLO1_LOCUS6620</name>
</gene>
<evidence type="ECO:0000256" key="7">
    <source>
        <dbReference type="PROSITE-ProRule" id="PRU00023"/>
    </source>
</evidence>
<evidence type="ECO:0000256" key="6">
    <source>
        <dbReference type="ARBA" id="ARBA00023136"/>
    </source>
</evidence>
<dbReference type="EMBL" id="OZ021736">
    <property type="protein sequence ID" value="CAK9314848.1"/>
    <property type="molecule type" value="Genomic_DNA"/>
</dbReference>
<dbReference type="Pfam" id="PF12796">
    <property type="entry name" value="Ank_2"/>
    <property type="match status" value="4"/>
</dbReference>
<evidence type="ECO:0000313" key="11">
    <source>
        <dbReference type="Proteomes" id="UP001642487"/>
    </source>
</evidence>
<dbReference type="Gene3D" id="1.25.40.20">
    <property type="entry name" value="Ankyrin repeat-containing domain"/>
    <property type="match status" value="2"/>
</dbReference>
<reference evidence="10 11" key="1">
    <citation type="submission" date="2024-03" db="EMBL/GenBank/DDBJ databases">
        <authorList>
            <person name="Gkanogiannis A."/>
            <person name="Becerra Lopez-Lavalle L."/>
        </authorList>
    </citation>
    <scope>NUCLEOTIDE SEQUENCE [LARGE SCALE GENOMIC DNA]</scope>
</reference>
<keyword evidence="2 8" id="KW-0812">Transmembrane</keyword>
<keyword evidence="3" id="KW-0677">Repeat</keyword>
<dbReference type="InterPro" id="IPR036770">
    <property type="entry name" value="Ankyrin_rpt-contain_sf"/>
</dbReference>
<evidence type="ECO:0000256" key="2">
    <source>
        <dbReference type="ARBA" id="ARBA00022692"/>
    </source>
</evidence>
<dbReference type="PANTHER" id="PTHR24186">
    <property type="entry name" value="PROTEIN PHOSPHATASE 1 REGULATORY SUBUNIT"/>
    <property type="match status" value="1"/>
</dbReference>
<dbReference type="PROSITE" id="PS50088">
    <property type="entry name" value="ANK_REPEAT"/>
    <property type="match status" value="3"/>
</dbReference>
<dbReference type="InterPro" id="IPR002110">
    <property type="entry name" value="Ankyrin_rpt"/>
</dbReference>
<evidence type="ECO:0000259" key="9">
    <source>
        <dbReference type="Pfam" id="PF13962"/>
    </source>
</evidence>
<keyword evidence="6 8" id="KW-0472">Membrane</keyword>
<evidence type="ECO:0000256" key="4">
    <source>
        <dbReference type="ARBA" id="ARBA00022989"/>
    </source>
</evidence>
<feature type="repeat" description="ANK" evidence="7">
    <location>
        <begin position="332"/>
        <end position="364"/>
    </location>
</feature>
<keyword evidence="11" id="KW-1185">Reference proteome</keyword>
<dbReference type="PANTHER" id="PTHR24186:SF50">
    <property type="entry name" value="ANKYRIN REPEAT-CONTAINING PROTEIN ITN1-LIKE ISOFORM X1"/>
    <property type="match status" value="1"/>
</dbReference>
<proteinExistence type="predicted"/>
<dbReference type="SMART" id="SM00248">
    <property type="entry name" value="ANK"/>
    <property type="match status" value="8"/>
</dbReference>
<feature type="transmembrane region" description="Helical" evidence="8">
    <location>
        <begin position="570"/>
        <end position="595"/>
    </location>
</feature>
<dbReference type="Proteomes" id="UP001642487">
    <property type="component" value="Chromosome 2"/>
</dbReference>
<evidence type="ECO:0000256" key="8">
    <source>
        <dbReference type="SAM" id="Phobius"/>
    </source>
</evidence>
<dbReference type="PROSITE" id="PS50297">
    <property type="entry name" value="ANK_REP_REGION"/>
    <property type="match status" value="2"/>
</dbReference>
<organism evidence="10 11">
    <name type="scientific">Citrullus colocynthis</name>
    <name type="common">colocynth</name>
    <dbReference type="NCBI Taxonomy" id="252529"/>
    <lineage>
        <taxon>Eukaryota</taxon>
        <taxon>Viridiplantae</taxon>
        <taxon>Streptophyta</taxon>
        <taxon>Embryophyta</taxon>
        <taxon>Tracheophyta</taxon>
        <taxon>Spermatophyta</taxon>
        <taxon>Magnoliopsida</taxon>
        <taxon>eudicotyledons</taxon>
        <taxon>Gunneridae</taxon>
        <taxon>Pentapetalae</taxon>
        <taxon>rosids</taxon>
        <taxon>fabids</taxon>
        <taxon>Cucurbitales</taxon>
        <taxon>Cucurbitaceae</taxon>
        <taxon>Benincaseae</taxon>
        <taxon>Citrullus</taxon>
    </lineage>
</organism>
<keyword evidence="4 8" id="KW-1133">Transmembrane helix</keyword>
<sequence length="631" mass="70241">MESQKSTSLQIPLSESMDSELYQCVSSGDYNTFLSLINSNPSLLHQTTVQNNTLLHVAAAFNQTSIAEEITRLRPSILYATNLKEDTALHLAARLGRFQAAEHLIKCAAKWHGGDDLEADDRNKELLRIVNVEKDTALHDAVRNGHGEIAKLLVKECPELVMYANGVEESPLFVAVEEDYLEIAQEILKVDLNCLYGGRDGANVLHAIIIRTLKRYTQNLIETPLRVYLALPVLYVNHFLPAVLDFIEKVLNKFPNILIEPDIYGWLPLHYAAYLGSKELVELILNHKPYMAYKKDKKGVPALHLAAQEGRSAVLKTFAKLCPDSCELLDSNDRTALHVAVANRQAYAVRKMLELGSFRNLVNQKDIHGNTPLHVAAIVGDYVIVMMLAANGSVDKKIMNKDGFTTNDIIRLNSKFSWYEKSFSIARLEFNGALRGMEQVLARKTRSNNKLLLGKEEPKANVTEQETSKSAIVLNNKSSDQLQKSQIWSELSDANLVVATIIATVTFSAAFQVPGGYQSDGMAVLRKEKYFRLYLISDALSFGFAAASMFVTFFTGLFGANSGFSYPRRWVTFLTGISVWFMVFAFMLGTSAVMAEDSGFAGLARSVACVSFIWPVVFLGAVAVNWFTYFP</sequence>
<dbReference type="InterPro" id="IPR026961">
    <property type="entry name" value="PGG_dom"/>
</dbReference>
<feature type="transmembrane region" description="Helical" evidence="8">
    <location>
        <begin position="494"/>
        <end position="513"/>
    </location>
</feature>
<feature type="transmembrane region" description="Helical" evidence="8">
    <location>
        <begin position="533"/>
        <end position="558"/>
    </location>
</feature>
<evidence type="ECO:0000256" key="1">
    <source>
        <dbReference type="ARBA" id="ARBA00004141"/>
    </source>
</evidence>
<protein>
    <recommendedName>
        <fullName evidence="9">PGG domain-containing protein</fullName>
    </recommendedName>
</protein>
<feature type="repeat" description="ANK" evidence="7">
    <location>
        <begin position="368"/>
        <end position="393"/>
    </location>
</feature>
<evidence type="ECO:0000256" key="5">
    <source>
        <dbReference type="ARBA" id="ARBA00023043"/>
    </source>
</evidence>
<feature type="domain" description="PGG" evidence="9">
    <location>
        <begin position="491"/>
        <end position="592"/>
    </location>
</feature>
<dbReference type="SUPFAM" id="SSF48403">
    <property type="entry name" value="Ankyrin repeat"/>
    <property type="match status" value="2"/>
</dbReference>
<dbReference type="Pfam" id="PF13962">
    <property type="entry name" value="PGG"/>
    <property type="match status" value="1"/>
</dbReference>
<evidence type="ECO:0000313" key="10">
    <source>
        <dbReference type="EMBL" id="CAK9314848.1"/>
    </source>
</evidence>
<feature type="transmembrane region" description="Helical" evidence="8">
    <location>
        <begin position="607"/>
        <end position="629"/>
    </location>
</feature>
<keyword evidence="5 7" id="KW-0040">ANK repeat</keyword>
<accession>A0ABP0Y359</accession>
<name>A0ABP0Y359_9ROSI</name>
<feature type="repeat" description="ANK" evidence="7">
    <location>
        <begin position="264"/>
        <end position="296"/>
    </location>
</feature>